<evidence type="ECO:0000313" key="8">
    <source>
        <dbReference type="Proteomes" id="UP000429595"/>
    </source>
</evidence>
<evidence type="ECO:0000256" key="6">
    <source>
        <dbReference type="SAM" id="Phobius"/>
    </source>
</evidence>
<dbReference type="Pfam" id="PF02133">
    <property type="entry name" value="Transp_cyt_pur"/>
    <property type="match status" value="1"/>
</dbReference>
<feature type="transmembrane region" description="Helical" evidence="6">
    <location>
        <begin position="135"/>
        <end position="156"/>
    </location>
</feature>
<evidence type="ECO:0000256" key="5">
    <source>
        <dbReference type="ARBA" id="ARBA00023136"/>
    </source>
</evidence>
<keyword evidence="4 6" id="KW-1133">Transmembrane helix</keyword>
<keyword evidence="8" id="KW-1185">Reference proteome</keyword>
<feature type="transmembrane region" description="Helical" evidence="6">
    <location>
        <begin position="336"/>
        <end position="356"/>
    </location>
</feature>
<dbReference type="RefSeq" id="WP_152150252.1">
    <property type="nucleotide sequence ID" value="NZ_WEIO01000002.1"/>
</dbReference>
<comment type="similarity">
    <text evidence="2">Belongs to the purine-cytosine permease (2.A.39) family.</text>
</comment>
<dbReference type="EMBL" id="WEIO01000002">
    <property type="protein sequence ID" value="KAB7708267.1"/>
    <property type="molecule type" value="Genomic_DNA"/>
</dbReference>
<evidence type="ECO:0008006" key="9">
    <source>
        <dbReference type="Google" id="ProtNLM"/>
    </source>
</evidence>
<feature type="transmembrane region" description="Helical" evidence="6">
    <location>
        <begin position="362"/>
        <end position="385"/>
    </location>
</feature>
<evidence type="ECO:0000256" key="2">
    <source>
        <dbReference type="ARBA" id="ARBA00008974"/>
    </source>
</evidence>
<keyword evidence="3 6" id="KW-0812">Transmembrane</keyword>
<feature type="transmembrane region" description="Helical" evidence="6">
    <location>
        <begin position="405"/>
        <end position="427"/>
    </location>
</feature>
<keyword evidence="5 6" id="KW-0472">Membrane</keyword>
<dbReference type="InterPro" id="IPR001248">
    <property type="entry name" value="Pur-cyt_permease"/>
</dbReference>
<evidence type="ECO:0000256" key="3">
    <source>
        <dbReference type="ARBA" id="ARBA00022692"/>
    </source>
</evidence>
<dbReference type="Proteomes" id="UP000429595">
    <property type="component" value="Unassembled WGS sequence"/>
</dbReference>
<evidence type="ECO:0000313" key="7">
    <source>
        <dbReference type="EMBL" id="KAB7708267.1"/>
    </source>
</evidence>
<reference evidence="7 8" key="1">
    <citation type="submission" date="2019-10" db="EMBL/GenBank/DDBJ databases">
        <title>Bacillus aerolatum sp. nov., isolated from bioaerosol of sport playgrounds.</title>
        <authorList>
            <person name="Chen P."/>
            <person name="Zhang G."/>
        </authorList>
    </citation>
    <scope>NUCLEOTIDE SEQUENCE [LARGE SCALE GENOMIC DNA]</scope>
    <source>
        <strain evidence="7 8">CX253</strain>
    </source>
</reference>
<dbReference type="GO" id="GO:0005886">
    <property type="term" value="C:plasma membrane"/>
    <property type="evidence" value="ECO:0007669"/>
    <property type="project" value="TreeGrafter"/>
</dbReference>
<feature type="transmembrane region" description="Helical" evidence="6">
    <location>
        <begin position="168"/>
        <end position="190"/>
    </location>
</feature>
<dbReference type="AlphaFoldDB" id="A0A6I1FIL0"/>
<evidence type="ECO:0000256" key="4">
    <source>
        <dbReference type="ARBA" id="ARBA00022989"/>
    </source>
</evidence>
<feature type="transmembrane region" description="Helical" evidence="6">
    <location>
        <begin position="112"/>
        <end position="129"/>
    </location>
</feature>
<dbReference type="Gene3D" id="1.10.4160.10">
    <property type="entry name" value="Hydantoin permease"/>
    <property type="match status" value="1"/>
</dbReference>
<sequence length="477" mass="52869">MENFKPSSEHDLYNEDLAPVNNNDKNVKPSGYGFVWFGLAVQITAFLSLSPMVNYFTIGQLNLIFIIGSILIGLFCFITQDIGLRYGISFATSVSVTFGYKGGKIINMIRTFPSLIFFGLNAYIGAIALNEIFKMVFGFESILLGLILNIAVLVAITVKKLKSIERFIAFAAPLLLLIGIYMLYVVLSAYDVSYFDTLSMGNLHKSDHSVGMWLYSFAVVIGVFSSVALGINDFTKDCKINQNNNKWFQTNKSYFIATFIGLVPPLAFFSILGSITMALSGRTDVLIVISELVQERSVVLAVLLQLFIVVAQASTNAAATLLPSAYAISGLLPRKISFKAAVIGFALLVFIVRPWAIQEHLAFIISLFSFTAGPAIAIIAVDYYIFRKRKISLSDVYNSKGKYRYFKGINPVALVVYVLATVIGFVFFSDLSFYIATTLAAVFYYIAAKLLSTKYPVLVQEETEYTRRIQSKKETVS</sequence>
<dbReference type="InterPro" id="IPR045225">
    <property type="entry name" value="Uracil/uridine/allantoin_perm"/>
</dbReference>
<proteinExistence type="inferred from homology"/>
<comment type="subcellular location">
    <subcellularLocation>
        <location evidence="1">Membrane</location>
        <topology evidence="1">Multi-pass membrane protein</topology>
    </subcellularLocation>
</comment>
<feature type="transmembrane region" description="Helical" evidence="6">
    <location>
        <begin position="31"/>
        <end position="49"/>
    </location>
</feature>
<gene>
    <name evidence="7" type="ORF">F9802_06090</name>
</gene>
<dbReference type="GO" id="GO:0015205">
    <property type="term" value="F:nucleobase transmembrane transporter activity"/>
    <property type="evidence" value="ECO:0007669"/>
    <property type="project" value="TreeGrafter"/>
</dbReference>
<feature type="transmembrane region" description="Helical" evidence="6">
    <location>
        <begin position="433"/>
        <end position="451"/>
    </location>
</feature>
<feature type="transmembrane region" description="Helical" evidence="6">
    <location>
        <begin position="299"/>
        <end position="324"/>
    </location>
</feature>
<feature type="transmembrane region" description="Helical" evidence="6">
    <location>
        <begin position="61"/>
        <end position="78"/>
    </location>
</feature>
<feature type="transmembrane region" description="Helical" evidence="6">
    <location>
        <begin position="210"/>
        <end position="232"/>
    </location>
</feature>
<name>A0A6I1FIL0_9BACI</name>
<dbReference type="PANTHER" id="PTHR30618">
    <property type="entry name" value="NCS1 FAMILY PURINE/PYRIMIDINE TRANSPORTER"/>
    <property type="match status" value="1"/>
</dbReference>
<dbReference type="PANTHER" id="PTHR30618:SF0">
    <property type="entry name" value="PURINE-URACIL PERMEASE NCS1"/>
    <property type="match status" value="1"/>
</dbReference>
<evidence type="ECO:0000256" key="1">
    <source>
        <dbReference type="ARBA" id="ARBA00004141"/>
    </source>
</evidence>
<feature type="transmembrane region" description="Helical" evidence="6">
    <location>
        <begin position="253"/>
        <end position="279"/>
    </location>
</feature>
<accession>A0A6I1FIL0</accession>
<organism evidence="7 8">
    <name type="scientific">Bacillus aerolatus</name>
    <dbReference type="NCBI Taxonomy" id="2653354"/>
    <lineage>
        <taxon>Bacteria</taxon>
        <taxon>Bacillati</taxon>
        <taxon>Bacillota</taxon>
        <taxon>Bacilli</taxon>
        <taxon>Bacillales</taxon>
        <taxon>Bacillaceae</taxon>
        <taxon>Bacillus</taxon>
    </lineage>
</organism>
<comment type="caution">
    <text evidence="7">The sequence shown here is derived from an EMBL/GenBank/DDBJ whole genome shotgun (WGS) entry which is preliminary data.</text>
</comment>
<protein>
    <recommendedName>
        <fullName evidence="9">Cytosine permease</fullName>
    </recommendedName>
</protein>